<name>A0A9W6FVZ5_9BACT</name>
<dbReference type="EMBL" id="BSDR01000001">
    <property type="protein sequence ID" value="GLI35906.1"/>
    <property type="molecule type" value="Genomic_DNA"/>
</dbReference>
<sequence>MIDMSIGLGTGKILTVLALNAHHHQLCPVAPGLQDLHCMAVSVADSWTGESIAAFLDRLIASAGRPAAYLKDGGTDLQKAIHLLGAQGLASPCIDDISHVIANLLKWWYQDHPLFETFLSACGRVSGKLKQTVLACLAPPKVQTKARFMNVHRLIRWAEQLLRLSPAGGARKGSTLSKLRACLDRLPSCRAFIKRFRDDAVPLLECQKIFKARGLSHSTIAQCEPFIQAIGSSPVRREFVAYLQNQLQIAAKLGLDHIGLPVTSDPIESLFGLGKFHGTGEIKDANRIALRLPALCGTPTRAEAEQVIKISVAEEQQITGRFTSLVKQRREVLPHPDRLESLSTEQAGTHLKLIASAKNRENNGKILYIPISYKETHGPQLQCQTGHG</sequence>
<keyword evidence="3" id="KW-1185">Reference proteome</keyword>
<evidence type="ECO:0000313" key="2">
    <source>
        <dbReference type="EMBL" id="GLI35906.1"/>
    </source>
</evidence>
<comment type="caution">
    <text evidence="2">The sequence shown here is derived from an EMBL/GenBank/DDBJ whole genome shotgun (WGS) entry which is preliminary data.</text>
</comment>
<gene>
    <name evidence="1" type="ORF">DAMNIGENAA_08240</name>
    <name evidence="2" type="ORF">DAMNIGENAA_33390</name>
</gene>
<reference evidence="2" key="1">
    <citation type="submission" date="2022-12" db="EMBL/GenBank/DDBJ databases">
        <title>Reference genome sequencing for broad-spectrum identification of bacterial and archaeal isolates by mass spectrometry.</title>
        <authorList>
            <person name="Sekiguchi Y."/>
            <person name="Tourlousse D.M."/>
        </authorList>
    </citation>
    <scope>NUCLEOTIDE SEQUENCE</scope>
    <source>
        <strain evidence="2">ASRB1</strain>
    </source>
</reference>
<dbReference type="Proteomes" id="UP001144372">
    <property type="component" value="Unassembled WGS sequence"/>
</dbReference>
<protein>
    <submittedName>
        <fullName evidence="2">Uncharacterized protein</fullName>
    </submittedName>
</protein>
<evidence type="ECO:0000313" key="3">
    <source>
        <dbReference type="Proteomes" id="UP001144372"/>
    </source>
</evidence>
<dbReference type="AlphaFoldDB" id="A0A9W6FVZ5"/>
<evidence type="ECO:0000313" key="1">
    <source>
        <dbReference type="EMBL" id="GLI33391.1"/>
    </source>
</evidence>
<organism evidence="2 3">
    <name type="scientific">Desulforhabdus amnigena</name>
    <dbReference type="NCBI Taxonomy" id="40218"/>
    <lineage>
        <taxon>Bacteria</taxon>
        <taxon>Pseudomonadati</taxon>
        <taxon>Thermodesulfobacteriota</taxon>
        <taxon>Syntrophobacteria</taxon>
        <taxon>Syntrophobacterales</taxon>
        <taxon>Syntrophobacteraceae</taxon>
        <taxon>Desulforhabdus</taxon>
    </lineage>
</organism>
<accession>A0A9W6FVZ5</accession>
<dbReference type="EMBL" id="BSDR01000001">
    <property type="protein sequence ID" value="GLI33391.1"/>
    <property type="molecule type" value="Genomic_DNA"/>
</dbReference>
<proteinExistence type="predicted"/>